<dbReference type="EMBL" id="JABBGG010000001">
    <property type="protein sequence ID" value="NML59875.1"/>
    <property type="molecule type" value="Genomic_DNA"/>
</dbReference>
<feature type="compositionally biased region" description="Basic residues" evidence="1">
    <location>
        <begin position="25"/>
        <end position="40"/>
    </location>
</feature>
<name>A0A848HEJ9_9BURK</name>
<gene>
    <name evidence="2" type="ORF">HHL21_02010</name>
</gene>
<feature type="region of interest" description="Disordered" evidence="1">
    <location>
        <begin position="1"/>
        <end position="50"/>
    </location>
</feature>
<comment type="caution">
    <text evidence="2">The sequence shown here is derived from an EMBL/GenBank/DDBJ whole genome shotgun (WGS) entry which is preliminary data.</text>
</comment>
<dbReference type="Proteomes" id="UP000583752">
    <property type="component" value="Unassembled WGS sequence"/>
</dbReference>
<dbReference type="RefSeq" id="WP_169463565.1">
    <property type="nucleotide sequence ID" value="NZ_JABBGG010000001.1"/>
</dbReference>
<protein>
    <submittedName>
        <fullName evidence="2">Uncharacterized protein</fullName>
    </submittedName>
</protein>
<feature type="compositionally biased region" description="Low complexity" evidence="1">
    <location>
        <begin position="1"/>
        <end position="15"/>
    </location>
</feature>
<evidence type="ECO:0000256" key="1">
    <source>
        <dbReference type="SAM" id="MobiDB-lite"/>
    </source>
</evidence>
<reference evidence="2 3" key="1">
    <citation type="submission" date="2020-04" db="EMBL/GenBank/DDBJ databases">
        <title>Massilia sp. RP-1-19 isolated from soil.</title>
        <authorList>
            <person name="Dahal R.H."/>
        </authorList>
    </citation>
    <scope>NUCLEOTIDE SEQUENCE [LARGE SCALE GENOMIC DNA]</scope>
    <source>
        <strain evidence="2 3">RP-1-19</strain>
    </source>
</reference>
<organism evidence="2 3">
    <name type="scientific">Massilia polaris</name>
    <dbReference type="NCBI Taxonomy" id="2728846"/>
    <lineage>
        <taxon>Bacteria</taxon>
        <taxon>Pseudomonadati</taxon>
        <taxon>Pseudomonadota</taxon>
        <taxon>Betaproteobacteria</taxon>
        <taxon>Burkholderiales</taxon>
        <taxon>Oxalobacteraceae</taxon>
        <taxon>Telluria group</taxon>
        <taxon>Massilia</taxon>
    </lineage>
</organism>
<dbReference type="AlphaFoldDB" id="A0A848HEJ9"/>
<proteinExistence type="predicted"/>
<keyword evidence="3" id="KW-1185">Reference proteome</keyword>
<sequence>MQADAASSPLSAPAPDARRHDDAQRRRHRAQLRAQRHARHAGQVQVGDPGVEALRREQVAGAGVALHRDTLAVLDPVGAEARLRAHGVLP</sequence>
<evidence type="ECO:0000313" key="3">
    <source>
        <dbReference type="Proteomes" id="UP000583752"/>
    </source>
</evidence>
<accession>A0A848HEJ9</accession>
<evidence type="ECO:0000313" key="2">
    <source>
        <dbReference type="EMBL" id="NML59875.1"/>
    </source>
</evidence>